<evidence type="ECO:0000313" key="1">
    <source>
        <dbReference type="EMBL" id="KTD31301.1"/>
    </source>
</evidence>
<name>A0A0W0WG44_9GAMM</name>
<dbReference type="OrthoDB" id="5654457at2"/>
<proteinExistence type="predicted"/>
<accession>A0A0W0WG44</accession>
<protein>
    <submittedName>
        <fullName evidence="1">Uncharacterized protein</fullName>
    </submittedName>
</protein>
<dbReference type="PATRIC" id="fig|466.6.peg.380"/>
<comment type="caution">
    <text evidence="1">The sequence shown here is derived from an EMBL/GenBank/DDBJ whole genome shotgun (WGS) entry which is preliminary data.</text>
</comment>
<organism evidence="1 2">
    <name type="scientific">Legionella maceachernii</name>
    <dbReference type="NCBI Taxonomy" id="466"/>
    <lineage>
        <taxon>Bacteria</taxon>
        <taxon>Pseudomonadati</taxon>
        <taxon>Pseudomonadota</taxon>
        <taxon>Gammaproteobacteria</taxon>
        <taxon>Legionellales</taxon>
        <taxon>Legionellaceae</taxon>
        <taxon>Legionella</taxon>
    </lineage>
</organism>
<evidence type="ECO:0000313" key="2">
    <source>
        <dbReference type="Proteomes" id="UP000054908"/>
    </source>
</evidence>
<sequence>MPRYTAVAISNPNYRTIRLTYENIAQRLRAGHFSHNGSVDFEQEHDVLEVLLGWTQLARIKHIIVSYELLDNNNYQILSFRSLEDESRYTFQEPLTFASEYNEIMGARMMRPQPTMQPLGPTAVTATLVNAPVNINGGQSTHTASVHKSVTESLQRLGCRYPQININNNIEAIKEFSKKINAQTLPNTSELERKAAIRFIRRMDTLFDNKESGSNLTIKHILALIWEGMHDEKTGALKCDRQTAEESFVKHLYEIQRGYNLDLTGKDMGGEDKSICAGGTINKLTDTLNGGMHADVEIIYITKETAGEKLKALVKERVVAFIQNSPHKAELITQIDNLKTADELPTWDIPDLILNTIKDDVKKSFYAEFQNSLSSVQLEEIFIQYEYTSLDQTNYKQLNEEKIPANIPGEMSSEKADVEEVSVRPEVNISQEVPEVINRETTNKEKTAIPQENVRQPGQSLQMQQFQHNRSEPLASVNRVVQSPQQILEEVTPQIHLLPLYRQSAETDQSIVGRIFRFFGGFNPSSVCQAEDDLPRVYKRSQ</sequence>
<reference evidence="1 2" key="1">
    <citation type="submission" date="2015-11" db="EMBL/GenBank/DDBJ databases">
        <title>Genomic analysis of 38 Legionella species identifies large and diverse effector repertoires.</title>
        <authorList>
            <person name="Burstein D."/>
            <person name="Amaro F."/>
            <person name="Zusman T."/>
            <person name="Lifshitz Z."/>
            <person name="Cohen O."/>
            <person name="Gilbert J.A."/>
            <person name="Pupko T."/>
            <person name="Shuman H.A."/>
            <person name="Segal G."/>
        </authorList>
    </citation>
    <scope>NUCLEOTIDE SEQUENCE [LARGE SCALE GENOMIC DNA]</scope>
    <source>
        <strain evidence="1 2">PX-1-G2-E2</strain>
    </source>
</reference>
<dbReference type="Proteomes" id="UP000054908">
    <property type="component" value="Unassembled WGS sequence"/>
</dbReference>
<dbReference type="EMBL" id="LNYL01000007">
    <property type="protein sequence ID" value="KTD31301.1"/>
    <property type="molecule type" value="Genomic_DNA"/>
</dbReference>
<gene>
    <name evidence="1" type="ORF">Lmac_0355</name>
</gene>
<dbReference type="AlphaFoldDB" id="A0A0W0WG44"/>
<keyword evidence="2" id="KW-1185">Reference proteome</keyword>
<dbReference type="RefSeq" id="WP_058451183.1">
    <property type="nucleotide sequence ID" value="NZ_CAAAIB010000006.1"/>
</dbReference>